<dbReference type="EMBL" id="BMAT01013665">
    <property type="protein sequence ID" value="GFS17669.1"/>
    <property type="molecule type" value="Genomic_DNA"/>
</dbReference>
<sequence length="106" mass="12419">MAPWTKVVLVWILFHIGIAGNEKVDQHAKLALNQEMPGDKQVSWSGLKLKINTHLEQLWQTDWDTEVNNKLHEIRPNLNERIISVERLNRKQGTVVSRLFQPFMDH</sequence>
<dbReference type="GO" id="GO:0003964">
    <property type="term" value="F:RNA-directed DNA polymerase activity"/>
    <property type="evidence" value="ECO:0007669"/>
    <property type="project" value="UniProtKB-KW"/>
</dbReference>
<dbReference type="AlphaFoldDB" id="A0AAV4J4D5"/>
<protein>
    <submittedName>
        <fullName evidence="2">RNA-directed DNA polymerase from transposon X-element</fullName>
    </submittedName>
</protein>
<comment type="caution">
    <text evidence="2">The sequence shown here is derived from an EMBL/GenBank/DDBJ whole genome shotgun (WGS) entry which is preliminary data.</text>
</comment>
<evidence type="ECO:0000313" key="3">
    <source>
        <dbReference type="Proteomes" id="UP000762676"/>
    </source>
</evidence>
<feature type="signal peptide" evidence="1">
    <location>
        <begin position="1"/>
        <end position="19"/>
    </location>
</feature>
<dbReference type="Proteomes" id="UP000762676">
    <property type="component" value="Unassembled WGS sequence"/>
</dbReference>
<keyword evidence="2" id="KW-0548">Nucleotidyltransferase</keyword>
<reference evidence="2 3" key="1">
    <citation type="journal article" date="2021" name="Elife">
        <title>Chloroplast acquisition without the gene transfer in kleptoplastic sea slugs, Plakobranchus ocellatus.</title>
        <authorList>
            <person name="Maeda T."/>
            <person name="Takahashi S."/>
            <person name="Yoshida T."/>
            <person name="Shimamura S."/>
            <person name="Takaki Y."/>
            <person name="Nagai Y."/>
            <person name="Toyoda A."/>
            <person name="Suzuki Y."/>
            <person name="Arimoto A."/>
            <person name="Ishii H."/>
            <person name="Satoh N."/>
            <person name="Nishiyama T."/>
            <person name="Hasebe M."/>
            <person name="Maruyama T."/>
            <person name="Minagawa J."/>
            <person name="Obokata J."/>
            <person name="Shigenobu S."/>
        </authorList>
    </citation>
    <scope>NUCLEOTIDE SEQUENCE [LARGE SCALE GENOMIC DNA]</scope>
</reference>
<gene>
    <name evidence="2" type="ORF">ElyMa_006827600</name>
</gene>
<proteinExistence type="predicted"/>
<name>A0AAV4J4D5_9GAST</name>
<evidence type="ECO:0000313" key="2">
    <source>
        <dbReference type="EMBL" id="GFS17669.1"/>
    </source>
</evidence>
<keyword evidence="2" id="KW-0808">Transferase</keyword>
<accession>A0AAV4J4D5</accession>
<feature type="chain" id="PRO_5043719222" evidence="1">
    <location>
        <begin position="20"/>
        <end position="106"/>
    </location>
</feature>
<organism evidence="2 3">
    <name type="scientific">Elysia marginata</name>
    <dbReference type="NCBI Taxonomy" id="1093978"/>
    <lineage>
        <taxon>Eukaryota</taxon>
        <taxon>Metazoa</taxon>
        <taxon>Spiralia</taxon>
        <taxon>Lophotrochozoa</taxon>
        <taxon>Mollusca</taxon>
        <taxon>Gastropoda</taxon>
        <taxon>Heterobranchia</taxon>
        <taxon>Euthyneura</taxon>
        <taxon>Panpulmonata</taxon>
        <taxon>Sacoglossa</taxon>
        <taxon>Placobranchoidea</taxon>
        <taxon>Plakobranchidae</taxon>
        <taxon>Elysia</taxon>
    </lineage>
</organism>
<keyword evidence="1" id="KW-0732">Signal</keyword>
<evidence type="ECO:0000256" key="1">
    <source>
        <dbReference type="SAM" id="SignalP"/>
    </source>
</evidence>
<keyword evidence="2" id="KW-0695">RNA-directed DNA polymerase</keyword>
<keyword evidence="3" id="KW-1185">Reference proteome</keyword>